<reference evidence="1" key="1">
    <citation type="submission" date="2021-02" db="EMBL/GenBank/DDBJ databases">
        <authorList>
            <person name="Nowell W R."/>
        </authorList>
    </citation>
    <scope>NUCLEOTIDE SEQUENCE</scope>
</reference>
<name>A0A815NMB1_9BILA</name>
<organism evidence="1 2">
    <name type="scientific">Rotaria sordida</name>
    <dbReference type="NCBI Taxonomy" id="392033"/>
    <lineage>
        <taxon>Eukaryota</taxon>
        <taxon>Metazoa</taxon>
        <taxon>Spiralia</taxon>
        <taxon>Gnathifera</taxon>
        <taxon>Rotifera</taxon>
        <taxon>Eurotatoria</taxon>
        <taxon>Bdelloidea</taxon>
        <taxon>Philodinida</taxon>
        <taxon>Philodinidae</taxon>
        <taxon>Rotaria</taxon>
    </lineage>
</organism>
<proteinExistence type="predicted"/>
<dbReference type="AlphaFoldDB" id="A0A815NMB1"/>
<comment type="caution">
    <text evidence="1">The sequence shown here is derived from an EMBL/GenBank/DDBJ whole genome shotgun (WGS) entry which is preliminary data.</text>
</comment>
<protein>
    <submittedName>
        <fullName evidence="1">Uncharacterized protein</fullName>
    </submittedName>
</protein>
<accession>A0A815NMB1</accession>
<gene>
    <name evidence="1" type="ORF">PYM288_LOCUS35776</name>
</gene>
<evidence type="ECO:0000313" key="1">
    <source>
        <dbReference type="EMBL" id="CAF1431607.1"/>
    </source>
</evidence>
<dbReference type="EMBL" id="CAJNOH010006412">
    <property type="protein sequence ID" value="CAF1431607.1"/>
    <property type="molecule type" value="Genomic_DNA"/>
</dbReference>
<dbReference type="Proteomes" id="UP000663854">
    <property type="component" value="Unassembled WGS sequence"/>
</dbReference>
<evidence type="ECO:0000313" key="2">
    <source>
        <dbReference type="Proteomes" id="UP000663854"/>
    </source>
</evidence>
<sequence length="56" mass="6787">VGDETLKRQEIVFIILLLHENRRKELEFIRQICLNEMQEKCKTKDNNSIRLVEKCK</sequence>
<feature type="non-terminal residue" evidence="1">
    <location>
        <position position="1"/>
    </location>
</feature>